<dbReference type="Proteomes" id="UP000183053">
    <property type="component" value="Unassembled WGS sequence"/>
</dbReference>
<dbReference type="AlphaFoldDB" id="A0A1H1FNP2"/>
<evidence type="ECO:0000313" key="1">
    <source>
        <dbReference type="EMBL" id="SDR02378.1"/>
    </source>
</evidence>
<evidence type="ECO:0000313" key="2">
    <source>
        <dbReference type="Proteomes" id="UP000183053"/>
    </source>
</evidence>
<keyword evidence="2" id="KW-1185">Reference proteome</keyword>
<accession>A0A1H1FNP2</accession>
<organism evidence="1 2">
    <name type="scientific">Tsukamurella pulmonis</name>
    <dbReference type="NCBI Taxonomy" id="47312"/>
    <lineage>
        <taxon>Bacteria</taxon>
        <taxon>Bacillati</taxon>
        <taxon>Actinomycetota</taxon>
        <taxon>Actinomycetes</taxon>
        <taxon>Mycobacteriales</taxon>
        <taxon>Tsukamurellaceae</taxon>
        <taxon>Tsukamurella</taxon>
    </lineage>
</organism>
<sequence>MEARNAAPEKYADYLREAVSAYENGLYRAAILMTWAATIEHLYGVVAGRKNGVKDIQAKNLSRYGSSKNYREVKKSDDLLYLSESQFIQLGEDVGMYNRNARQVLIERLNLRNRCGHPTGYKPGREEAVVFIESLTLNILTGSWLNW</sequence>
<reference evidence="2" key="1">
    <citation type="submission" date="2016-10" db="EMBL/GenBank/DDBJ databases">
        <authorList>
            <person name="Varghese N."/>
            <person name="Submissions S."/>
        </authorList>
    </citation>
    <scope>NUCLEOTIDE SEQUENCE [LARGE SCALE GENOMIC DNA]</scope>
    <source>
        <strain evidence="2">DSM 44142</strain>
    </source>
</reference>
<gene>
    <name evidence="1" type="ORF">SAMN04489765_2814</name>
</gene>
<protein>
    <submittedName>
        <fullName evidence="1">Uncharacterized protein</fullName>
    </submittedName>
</protein>
<proteinExistence type="predicted"/>
<dbReference type="EMBL" id="FNLF01000002">
    <property type="protein sequence ID" value="SDR02378.1"/>
    <property type="molecule type" value="Genomic_DNA"/>
</dbReference>
<name>A0A1H1FNP2_9ACTN</name>